<reference evidence="1" key="1">
    <citation type="submission" date="2020-03" db="EMBL/GenBank/DDBJ databases">
        <title>The deep terrestrial virosphere.</title>
        <authorList>
            <person name="Holmfeldt K."/>
            <person name="Nilsson E."/>
            <person name="Simone D."/>
            <person name="Lopez-Fernandez M."/>
            <person name="Wu X."/>
            <person name="de Brujin I."/>
            <person name="Lundin D."/>
            <person name="Andersson A."/>
            <person name="Bertilsson S."/>
            <person name="Dopson M."/>
        </authorList>
    </citation>
    <scope>NUCLEOTIDE SEQUENCE</scope>
    <source>
        <strain evidence="1">TM448A02083</strain>
    </source>
</reference>
<protein>
    <submittedName>
        <fullName evidence="1">Uncharacterized protein</fullName>
    </submittedName>
</protein>
<proteinExistence type="predicted"/>
<evidence type="ECO:0000313" key="1">
    <source>
        <dbReference type="EMBL" id="QJA51355.1"/>
    </source>
</evidence>
<gene>
    <name evidence="1" type="ORF">TM448A02083_0003</name>
</gene>
<dbReference type="EMBL" id="MT144256">
    <property type="protein sequence ID" value="QJA51355.1"/>
    <property type="molecule type" value="Genomic_DNA"/>
</dbReference>
<organism evidence="1">
    <name type="scientific">viral metagenome</name>
    <dbReference type="NCBI Taxonomy" id="1070528"/>
    <lineage>
        <taxon>unclassified sequences</taxon>
        <taxon>metagenomes</taxon>
        <taxon>organismal metagenomes</taxon>
    </lineage>
</organism>
<dbReference type="AlphaFoldDB" id="A0A6H1ZVR3"/>
<sequence>MDRKVCVNCKEEKDISEFYIKKNGRLHSYCDVCRLQSHKDWRARNTEYIIGYNEKNKDYINGQERLYRKKNKEIIKARAKTYNDSHKKEHKKYRDNPINKERLKRNRIKWVGENRNRYNAYFIKYHEDINHRIAHRLRTRIRKALLGVTKHFTLKDVLGCTLDELKLHLESQFTEGMLWTTYGQAEDKWNIDHVRPLKSFTDLSNPEQQKEAFNYKNLQPMWTNDNISKGSLYNGVRKHKK</sequence>
<accession>A0A6H1ZVR3</accession>
<name>A0A6H1ZVR3_9ZZZZ</name>